<keyword evidence="1" id="KW-0812">Transmembrane</keyword>
<organism evidence="2 3">
    <name type="scientific">Rhodovibrio salinarum</name>
    <dbReference type="NCBI Taxonomy" id="1087"/>
    <lineage>
        <taxon>Bacteria</taxon>
        <taxon>Pseudomonadati</taxon>
        <taxon>Pseudomonadota</taxon>
        <taxon>Alphaproteobacteria</taxon>
        <taxon>Rhodospirillales</taxon>
        <taxon>Rhodovibrionaceae</taxon>
        <taxon>Rhodovibrio</taxon>
    </lineage>
</organism>
<dbReference type="Gene3D" id="3.30.70.1230">
    <property type="entry name" value="Nucleotide cyclase"/>
    <property type="match status" value="1"/>
</dbReference>
<keyword evidence="1" id="KW-1133">Transmembrane helix</keyword>
<proteinExistence type="predicted"/>
<feature type="transmembrane region" description="Helical" evidence="1">
    <location>
        <begin position="48"/>
        <end position="70"/>
    </location>
</feature>
<name>A0A934QHQ2_9PROT</name>
<dbReference type="SUPFAM" id="SSF55073">
    <property type="entry name" value="Nucleotide cyclase"/>
    <property type="match status" value="1"/>
</dbReference>
<dbReference type="AlphaFoldDB" id="A0A934QHQ2"/>
<comment type="caution">
    <text evidence="2">The sequence shown here is derived from an EMBL/GenBank/DDBJ whole genome shotgun (WGS) entry which is preliminary data.</text>
</comment>
<dbReference type="InterPro" id="IPR020503">
    <property type="entry name" value="Uncharacterised_Rv2561"/>
</dbReference>
<reference evidence="2" key="2">
    <citation type="journal article" date="2020" name="Microorganisms">
        <title>Osmotic Adaptation and Compatible Solute Biosynthesis of Phototrophic Bacteria as Revealed from Genome Analyses.</title>
        <authorList>
            <person name="Imhoff J.F."/>
            <person name="Rahn T."/>
            <person name="Kunzel S."/>
            <person name="Keller A."/>
            <person name="Neulinger S.C."/>
        </authorList>
    </citation>
    <scope>NUCLEOTIDE SEQUENCE</scope>
    <source>
        <strain evidence="2">DSM 9154</strain>
    </source>
</reference>
<dbReference type="EMBL" id="NRRE01000020">
    <property type="protein sequence ID" value="MBK1697084.1"/>
    <property type="molecule type" value="Genomic_DNA"/>
</dbReference>
<keyword evidence="3" id="KW-1185">Reference proteome</keyword>
<keyword evidence="1" id="KW-0472">Membrane</keyword>
<evidence type="ECO:0000256" key="1">
    <source>
        <dbReference type="SAM" id="Phobius"/>
    </source>
</evidence>
<evidence type="ECO:0000313" key="2">
    <source>
        <dbReference type="EMBL" id="MBK1697084.1"/>
    </source>
</evidence>
<sequence>MCLACPCRVPVVRLSCRAPQILSLGCGGMGHAVSRTMRANSFHYRNDATMPVLVLTLVLVIAVSAGLIVYGRRRGPSLDGETAWRWARRLRVMRGPGGTAPAGPTRDTVLVMPDISGYTRFLHLSRFAEAHAQHIVTELLQAMIAGAAPTLTAAKVEGDAVLLYAPLDGPSARTPAEVAQAVDALIRAFYARLEALERSNLCRCDCCRHIGDLDIKAVVHRGPVTAYRLGRFTELSGMPVIVTHRLLKNSARTPRYVLVTHAARALAPGIGGEQQETVERCADVGEVACTRYPFERAEVLPQTADGARRLRDTLSKLATNLRALWSSGG</sequence>
<dbReference type="InterPro" id="IPR029787">
    <property type="entry name" value="Nucleotide_cyclase"/>
</dbReference>
<dbReference type="Pfam" id="PF10851">
    <property type="entry name" value="DUF2652"/>
    <property type="match status" value="1"/>
</dbReference>
<evidence type="ECO:0000313" key="3">
    <source>
        <dbReference type="Proteomes" id="UP000778970"/>
    </source>
</evidence>
<protein>
    <submittedName>
        <fullName evidence="2">DUF2652 domain-containing protein</fullName>
    </submittedName>
</protein>
<gene>
    <name evidence="2" type="ORF">CKO21_07470</name>
</gene>
<dbReference type="Proteomes" id="UP000778970">
    <property type="component" value="Unassembled WGS sequence"/>
</dbReference>
<accession>A0A934QHQ2</accession>
<reference evidence="2" key="1">
    <citation type="submission" date="2017-08" db="EMBL/GenBank/DDBJ databases">
        <authorList>
            <person name="Imhoff J.F."/>
            <person name="Rahn T."/>
            <person name="Kuenzel S."/>
            <person name="Neulinger S.C."/>
        </authorList>
    </citation>
    <scope>NUCLEOTIDE SEQUENCE</scope>
    <source>
        <strain evidence="2">DSM 9154</strain>
    </source>
</reference>